<reference evidence="1" key="1">
    <citation type="submission" date="2021-10" db="EMBL/GenBank/DDBJ databases">
        <authorList>
            <person name="Dean J.D."/>
            <person name="Kim M.K."/>
            <person name="Newey C.N."/>
            <person name="Stoker T.S."/>
            <person name="Thompson D.W."/>
            <person name="Grose J.H."/>
        </authorList>
    </citation>
    <scope>NUCLEOTIDE SEQUENCE</scope>
    <source>
        <strain evidence="1">BT178</strain>
    </source>
</reference>
<name>A0ABS8AUW9_9BACT</name>
<dbReference type="SUPFAM" id="SSF48452">
    <property type="entry name" value="TPR-like"/>
    <property type="match status" value="1"/>
</dbReference>
<keyword evidence="2" id="KW-1185">Reference proteome</keyword>
<evidence type="ECO:0000313" key="1">
    <source>
        <dbReference type="EMBL" id="MCB2410007.1"/>
    </source>
</evidence>
<sequence>MPVSPIFCAKKWLLLLLLLLAGAGWPVGAENRLLVLATDISQLLAEARALQQKYKESEALAKYEQVLAQAPGHYEALWQASVLSVHIGTRYTDETRKAAYFAAARLYSTRALVVKPEGAESNYAEALALVNQATLLSNRGRLVAYKEMKPYVFKAVEKAPKWADAWQLLGRWHYRVDHYNVLEKVYSQLFLGGMPGSASTPKAIEALVKAHELEPKKIQYCYDLARVHLNQGQRTRASNVLQEAAQLTPVTSEELEMSRRCRAMLIQLNRKMLKQLHHKVKKTL</sequence>
<organism evidence="1 2">
    <name type="scientific">Hymenobacter lucidus</name>
    <dbReference type="NCBI Taxonomy" id="2880930"/>
    <lineage>
        <taxon>Bacteria</taxon>
        <taxon>Pseudomonadati</taxon>
        <taxon>Bacteroidota</taxon>
        <taxon>Cytophagia</taxon>
        <taxon>Cytophagales</taxon>
        <taxon>Hymenobacteraceae</taxon>
        <taxon>Hymenobacter</taxon>
    </lineage>
</organism>
<evidence type="ECO:0008006" key="3">
    <source>
        <dbReference type="Google" id="ProtNLM"/>
    </source>
</evidence>
<gene>
    <name evidence="1" type="ORF">LGH74_18605</name>
</gene>
<proteinExistence type="predicted"/>
<protein>
    <recommendedName>
        <fullName evidence="3">Tetratricopeptide repeat protein</fullName>
    </recommendedName>
</protein>
<dbReference type="InterPro" id="IPR049039">
    <property type="entry name" value="RMD1-3_a_helical_rpt"/>
</dbReference>
<dbReference type="RefSeq" id="WP_226177936.1">
    <property type="nucleotide sequence ID" value="NZ_JAJADR010000006.1"/>
</dbReference>
<dbReference type="EMBL" id="JAJADR010000006">
    <property type="protein sequence ID" value="MCB2410007.1"/>
    <property type="molecule type" value="Genomic_DNA"/>
</dbReference>
<dbReference type="Proteomes" id="UP001165296">
    <property type="component" value="Unassembled WGS sequence"/>
</dbReference>
<accession>A0ABS8AUW9</accession>
<comment type="caution">
    <text evidence="1">The sequence shown here is derived from an EMBL/GenBank/DDBJ whole genome shotgun (WGS) entry which is preliminary data.</text>
</comment>
<dbReference type="InterPro" id="IPR011990">
    <property type="entry name" value="TPR-like_helical_dom_sf"/>
</dbReference>
<dbReference type="Pfam" id="PF21033">
    <property type="entry name" value="RMD1-3"/>
    <property type="match status" value="1"/>
</dbReference>
<dbReference type="Gene3D" id="1.25.40.10">
    <property type="entry name" value="Tetratricopeptide repeat domain"/>
    <property type="match status" value="1"/>
</dbReference>
<evidence type="ECO:0000313" key="2">
    <source>
        <dbReference type="Proteomes" id="UP001165296"/>
    </source>
</evidence>